<keyword evidence="2" id="KW-1185">Reference proteome</keyword>
<gene>
    <name evidence="1" type="ORF">GL284_21095</name>
</gene>
<sequence length="419" mass="45963">MARKPSHPWAFRAGMRAGAFSWHGTAKAVERLKVASSEIRALSRSDPVAAAEGVIVLAERIWPAFEHIDTSSGALGTAVRRTLGDLVPVLIAAPAHEGVRAQWLERIRTAIAEDGVDYLAPLADRFGEISVYPALINDHADRDLAMVSAAWADHARFIHIPTATLTLSCLLEAGRYDELLTLMEAKKSRLWFDEKFAAEALIRQGREDEALARAAALMEDDRQSWGRQEIARFCEALLIRRGQPDEAYRRFGLPTATGNTWLAMWRDLVKRYPDTDPRGILEDLIALHGRKGKWFAAAKTAGYLDIALDCAQDSEAAPATLTRAARDFAVKEPAFATSVALCAIRHLIAGRGYDAGPHDIDEATEHLIAASRQVGSMDLVQEELKRIVAGGRNADPLAMRLRERILLLEGKANGEAGLP</sequence>
<comment type="caution">
    <text evidence="1">The sequence shown here is derived from an EMBL/GenBank/DDBJ whole genome shotgun (WGS) entry which is preliminary data.</text>
</comment>
<name>A0A6L6J7F8_9RHOB</name>
<dbReference type="Proteomes" id="UP000478740">
    <property type="component" value="Unassembled WGS sequence"/>
</dbReference>
<organism evidence="1 2">
    <name type="scientific">Paracoccus shanxieyensis</name>
    <dbReference type="NCBI Taxonomy" id="2675752"/>
    <lineage>
        <taxon>Bacteria</taxon>
        <taxon>Pseudomonadati</taxon>
        <taxon>Pseudomonadota</taxon>
        <taxon>Alphaproteobacteria</taxon>
        <taxon>Rhodobacterales</taxon>
        <taxon>Paracoccaceae</taxon>
        <taxon>Paracoccus</taxon>
    </lineage>
</organism>
<protein>
    <submittedName>
        <fullName evidence="1">Uncharacterized protein</fullName>
    </submittedName>
</protein>
<proteinExistence type="predicted"/>
<dbReference type="AlphaFoldDB" id="A0A6L6J7F8"/>
<evidence type="ECO:0000313" key="1">
    <source>
        <dbReference type="EMBL" id="MTH66737.1"/>
    </source>
</evidence>
<accession>A0A6L6J7F8</accession>
<dbReference type="EMBL" id="WMII01000058">
    <property type="protein sequence ID" value="MTH66737.1"/>
    <property type="molecule type" value="Genomic_DNA"/>
</dbReference>
<reference evidence="1 2" key="1">
    <citation type="submission" date="2019-11" db="EMBL/GenBank/DDBJ databases">
        <authorList>
            <person name="Dong K."/>
        </authorList>
    </citation>
    <scope>NUCLEOTIDE SEQUENCE [LARGE SCALE GENOMIC DNA]</scope>
    <source>
        <strain evidence="1 2">DK608</strain>
    </source>
</reference>
<evidence type="ECO:0000313" key="2">
    <source>
        <dbReference type="Proteomes" id="UP000478740"/>
    </source>
</evidence>